<dbReference type="Proteomes" id="UP001589943">
    <property type="component" value="Unassembled WGS sequence"/>
</dbReference>
<evidence type="ECO:0000313" key="2">
    <source>
        <dbReference type="Proteomes" id="UP001589943"/>
    </source>
</evidence>
<accession>A0ABV6PJH3</accession>
<organism evidence="1 2">
    <name type="scientific">Novosphingobium aquiterrae</name>
    <dbReference type="NCBI Taxonomy" id="624388"/>
    <lineage>
        <taxon>Bacteria</taxon>
        <taxon>Pseudomonadati</taxon>
        <taxon>Pseudomonadota</taxon>
        <taxon>Alphaproteobacteria</taxon>
        <taxon>Sphingomonadales</taxon>
        <taxon>Sphingomonadaceae</taxon>
        <taxon>Novosphingobium</taxon>
    </lineage>
</organism>
<protein>
    <submittedName>
        <fullName evidence="1">DUF2793 domain-containing protein</fullName>
    </submittedName>
</protein>
<keyword evidence="2" id="KW-1185">Reference proteome</keyword>
<sequence length="144" mass="14953">MNQKACAVRSTATLSGQAQKELFVNEAVSRLDALVHLAIEGERPDPPATPVDGQAWLIGAGATGDWSGRSGQIAARQGGSWQFFVGCDGMRALNRTTGQDLRYRNGWTSVPKPSSPSGGTTVDAEARAAVVQILAALSAAGITT</sequence>
<dbReference type="Pfam" id="PF10983">
    <property type="entry name" value="DUF2793"/>
    <property type="match status" value="1"/>
</dbReference>
<dbReference type="InterPro" id="IPR021251">
    <property type="entry name" value="DUF2793"/>
</dbReference>
<gene>
    <name evidence="1" type="ORF">ACFFF7_11220</name>
</gene>
<dbReference type="EMBL" id="JBHLTL010000006">
    <property type="protein sequence ID" value="MFC0589986.1"/>
    <property type="molecule type" value="Genomic_DNA"/>
</dbReference>
<dbReference type="RefSeq" id="WP_379481853.1">
    <property type="nucleotide sequence ID" value="NZ_JBHLTL010000006.1"/>
</dbReference>
<evidence type="ECO:0000313" key="1">
    <source>
        <dbReference type="EMBL" id="MFC0589986.1"/>
    </source>
</evidence>
<reference evidence="1 2" key="1">
    <citation type="submission" date="2024-09" db="EMBL/GenBank/DDBJ databases">
        <authorList>
            <person name="Sun Q."/>
            <person name="Mori K."/>
        </authorList>
    </citation>
    <scope>NUCLEOTIDE SEQUENCE [LARGE SCALE GENOMIC DNA]</scope>
    <source>
        <strain evidence="1 2">NCAIM B.02537</strain>
    </source>
</reference>
<name>A0ABV6PJH3_9SPHN</name>
<proteinExistence type="predicted"/>
<comment type="caution">
    <text evidence="1">The sequence shown here is derived from an EMBL/GenBank/DDBJ whole genome shotgun (WGS) entry which is preliminary data.</text>
</comment>